<feature type="compositionally biased region" description="Polar residues" evidence="1">
    <location>
        <begin position="77"/>
        <end position="89"/>
    </location>
</feature>
<proteinExistence type="predicted"/>
<feature type="compositionally biased region" description="Low complexity" evidence="1">
    <location>
        <begin position="52"/>
        <end position="65"/>
    </location>
</feature>
<evidence type="ECO:0000256" key="1">
    <source>
        <dbReference type="SAM" id="MobiDB-lite"/>
    </source>
</evidence>
<name>W6YMY2_COCC2</name>
<feature type="region of interest" description="Disordered" evidence="1">
    <location>
        <begin position="201"/>
        <end position="227"/>
    </location>
</feature>
<accession>W6YMY2</accession>
<dbReference type="eggNOG" id="ENOG502SYCV">
    <property type="taxonomic scope" value="Eukaryota"/>
</dbReference>
<gene>
    <name evidence="2" type="ORF">COCCADRAFT_87182</name>
</gene>
<evidence type="ECO:0000313" key="3">
    <source>
        <dbReference type="Proteomes" id="UP000053841"/>
    </source>
</evidence>
<sequence length="257" mass="27891">MRWADNYTLQHRIPPSVARAHASTKQGPASTKGALPLTACLRPKPILLLPAPASSSSSSTPILTPGSNNSKHPRATMGSSWNPFSVSPNRRSSSYRPGYASSSYSSSSRHHSSTSRYKRSPRDNYMQHLYKKLQHFLREIWRYAQRHPYKVFFMIIMPLVSGGVLHKLARQFGVNLPQMGNQPQHRGSTAGGYYGSQGYGRDTYTSSSSRRSGAPPTNAPANGGGGMMASLQNMDMDKVAGGIGGLATLASMASKFV</sequence>
<feature type="region of interest" description="Disordered" evidence="1">
    <location>
        <begin position="52"/>
        <end position="120"/>
    </location>
</feature>
<dbReference type="STRING" id="930089.W6YMY2"/>
<feature type="compositionally biased region" description="Low complexity" evidence="1">
    <location>
        <begin position="206"/>
        <end position="221"/>
    </location>
</feature>
<protein>
    <submittedName>
        <fullName evidence="2">Uncharacterized protein</fullName>
    </submittedName>
</protein>
<dbReference type="EMBL" id="KI964557">
    <property type="protein sequence ID" value="EUC36869.1"/>
    <property type="molecule type" value="Genomic_DNA"/>
</dbReference>
<feature type="compositionally biased region" description="Low complexity" evidence="1">
    <location>
        <begin position="90"/>
        <end position="107"/>
    </location>
</feature>
<organism evidence="2 3">
    <name type="scientific">Cochliobolus carbonum (strain 26-R-13)</name>
    <name type="common">Maize leaf spot fungus</name>
    <name type="synonym">Bipolaris zeicola</name>
    <dbReference type="NCBI Taxonomy" id="930089"/>
    <lineage>
        <taxon>Eukaryota</taxon>
        <taxon>Fungi</taxon>
        <taxon>Dikarya</taxon>
        <taxon>Ascomycota</taxon>
        <taxon>Pezizomycotina</taxon>
        <taxon>Dothideomycetes</taxon>
        <taxon>Pleosporomycetidae</taxon>
        <taxon>Pleosporales</taxon>
        <taxon>Pleosporineae</taxon>
        <taxon>Pleosporaceae</taxon>
        <taxon>Bipolaris</taxon>
    </lineage>
</organism>
<feature type="compositionally biased region" description="Basic residues" evidence="1">
    <location>
        <begin position="108"/>
        <end position="119"/>
    </location>
</feature>
<dbReference type="KEGG" id="bze:COCCADRAFT_87182"/>
<dbReference type="OrthoDB" id="5398396at2759"/>
<keyword evidence="3" id="KW-1185">Reference proteome</keyword>
<reference evidence="2 3" key="1">
    <citation type="journal article" date="2013" name="PLoS Genet.">
        <title>Comparative genome structure, secondary metabolite, and effector coding capacity across Cochliobolus pathogens.</title>
        <authorList>
            <person name="Condon B.J."/>
            <person name="Leng Y."/>
            <person name="Wu D."/>
            <person name="Bushley K.E."/>
            <person name="Ohm R.A."/>
            <person name="Otillar R."/>
            <person name="Martin J."/>
            <person name="Schackwitz W."/>
            <person name="Grimwood J."/>
            <person name="MohdZainudin N."/>
            <person name="Xue C."/>
            <person name="Wang R."/>
            <person name="Manning V.A."/>
            <person name="Dhillon B."/>
            <person name="Tu Z.J."/>
            <person name="Steffenson B.J."/>
            <person name="Salamov A."/>
            <person name="Sun H."/>
            <person name="Lowry S."/>
            <person name="LaButti K."/>
            <person name="Han J."/>
            <person name="Copeland A."/>
            <person name="Lindquist E."/>
            <person name="Barry K."/>
            <person name="Schmutz J."/>
            <person name="Baker S.E."/>
            <person name="Ciuffetti L.M."/>
            <person name="Grigoriev I.V."/>
            <person name="Zhong S."/>
            <person name="Turgeon B.G."/>
        </authorList>
    </citation>
    <scope>NUCLEOTIDE SEQUENCE [LARGE SCALE GENOMIC DNA]</scope>
    <source>
        <strain evidence="2 3">26-R-13</strain>
    </source>
</reference>
<evidence type="ECO:0000313" key="2">
    <source>
        <dbReference type="EMBL" id="EUC36869.1"/>
    </source>
</evidence>
<dbReference type="HOGENOM" id="CLU_094642_0_0_1"/>
<feature type="region of interest" description="Disordered" evidence="1">
    <location>
        <begin position="15"/>
        <end position="35"/>
    </location>
</feature>
<dbReference type="Proteomes" id="UP000053841">
    <property type="component" value="Unassembled WGS sequence"/>
</dbReference>
<dbReference type="GeneID" id="19152316"/>
<dbReference type="AlphaFoldDB" id="W6YMY2"/>
<dbReference type="RefSeq" id="XP_007708882.1">
    <property type="nucleotide sequence ID" value="XM_007710692.1"/>
</dbReference>